<dbReference type="Proteomes" id="UP000000239">
    <property type="component" value="Chromosome"/>
</dbReference>
<evidence type="ECO:0000256" key="6">
    <source>
        <dbReference type="ARBA" id="ARBA00022475"/>
    </source>
</evidence>
<dbReference type="AlphaFoldDB" id="Q1QXN9"/>
<dbReference type="PANTHER" id="PTHR33451">
    <property type="entry name" value="MALATE-2H(+)/NA(+)-LACTATE ANTIPORTER"/>
    <property type="match status" value="1"/>
</dbReference>
<organism evidence="15 16">
    <name type="scientific">Chromohalobacter israelensis (strain ATCC BAA-138 / DSM 3043 / CIP 106854 / NCIMB 13768 / 1H11)</name>
    <name type="common">Chromohalobacter salexigens</name>
    <dbReference type="NCBI Taxonomy" id="290398"/>
    <lineage>
        <taxon>Bacteria</taxon>
        <taxon>Pseudomonadati</taxon>
        <taxon>Pseudomonadota</taxon>
        <taxon>Gammaproteobacteria</taxon>
        <taxon>Oceanospirillales</taxon>
        <taxon>Halomonadaceae</taxon>
        <taxon>Chromohalobacter</taxon>
    </lineage>
</organism>
<keyword evidence="11 13" id="KW-0472">Membrane</keyword>
<dbReference type="GO" id="GO:0005886">
    <property type="term" value="C:plasma membrane"/>
    <property type="evidence" value="ECO:0007669"/>
    <property type="project" value="UniProtKB-SubCell"/>
</dbReference>
<evidence type="ECO:0000256" key="9">
    <source>
        <dbReference type="ARBA" id="ARBA00022824"/>
    </source>
</evidence>
<feature type="transmembrane region" description="Helical" evidence="13">
    <location>
        <begin position="52"/>
        <end position="74"/>
    </location>
</feature>
<dbReference type="KEGG" id="csa:Csal_1415"/>
<feature type="transmembrane region" description="Helical" evidence="13">
    <location>
        <begin position="28"/>
        <end position="46"/>
    </location>
</feature>
<keyword evidence="6" id="KW-1003">Cell membrane</keyword>
<dbReference type="InterPro" id="IPR009580">
    <property type="entry name" value="GPI_biosynthesis_protein_Pig-F"/>
</dbReference>
<accession>Q1QXN9</accession>
<proteinExistence type="inferred from homology"/>
<evidence type="ECO:0000256" key="4">
    <source>
        <dbReference type="ARBA" id="ARBA00022448"/>
    </source>
</evidence>
<feature type="domain" description="Na+/H+ antiporter NhaC-like C-terminal" evidence="14">
    <location>
        <begin position="175"/>
        <end position="472"/>
    </location>
</feature>
<evidence type="ECO:0000256" key="1">
    <source>
        <dbReference type="ARBA" id="ARBA00004477"/>
    </source>
</evidence>
<dbReference type="GeneID" id="95334144"/>
<feature type="transmembrane region" description="Helical" evidence="13">
    <location>
        <begin position="332"/>
        <end position="351"/>
    </location>
</feature>
<keyword evidence="10 13" id="KW-1133">Transmembrane helix</keyword>
<feature type="transmembrane region" description="Helical" evidence="13">
    <location>
        <begin position="280"/>
        <end position="298"/>
    </location>
</feature>
<evidence type="ECO:0000256" key="8">
    <source>
        <dbReference type="ARBA" id="ARBA00022692"/>
    </source>
</evidence>
<dbReference type="OrthoDB" id="9762978at2"/>
<keyword evidence="8 13" id="KW-0812">Transmembrane</keyword>
<keyword evidence="4" id="KW-0813">Transport</keyword>
<feature type="transmembrane region" description="Helical" evidence="13">
    <location>
        <begin position="372"/>
        <end position="396"/>
    </location>
</feature>
<keyword evidence="16" id="KW-1185">Reference proteome</keyword>
<feature type="transmembrane region" description="Helical" evidence="13">
    <location>
        <begin position="256"/>
        <end position="273"/>
    </location>
</feature>
<dbReference type="GO" id="GO:0006506">
    <property type="term" value="P:GPI anchor biosynthetic process"/>
    <property type="evidence" value="ECO:0007669"/>
    <property type="project" value="UniProtKB-UniPathway"/>
</dbReference>
<dbReference type="HOGENOM" id="CLU_033405_1_0_6"/>
<evidence type="ECO:0000313" key="15">
    <source>
        <dbReference type="EMBL" id="ABE58769.1"/>
    </source>
</evidence>
<dbReference type="Pfam" id="PF03553">
    <property type="entry name" value="Na_H_antiporter"/>
    <property type="match status" value="1"/>
</dbReference>
<reference evidence="15 16" key="1">
    <citation type="journal article" date="2011" name="Stand. Genomic Sci.">
        <title>Complete genome sequence of the halophilic and highly halotolerant Chromohalobacter salexigens type strain (1H11(T)).</title>
        <authorList>
            <person name="Copeland A."/>
            <person name="O'Connor K."/>
            <person name="Lucas S."/>
            <person name="Lapidus A."/>
            <person name="Berry K.W."/>
            <person name="Detter J.C."/>
            <person name="Del Rio T.G."/>
            <person name="Hammon N."/>
            <person name="Dalin E."/>
            <person name="Tice H."/>
            <person name="Pitluck S."/>
            <person name="Bruce D."/>
            <person name="Goodwin L."/>
            <person name="Han C."/>
            <person name="Tapia R."/>
            <person name="Saunders E."/>
            <person name="Schmutz J."/>
            <person name="Brettin T."/>
            <person name="Larimer F."/>
            <person name="Land M."/>
            <person name="Hauser L."/>
            <person name="Vargas C."/>
            <person name="Nieto J.J."/>
            <person name="Kyrpides N.C."/>
            <person name="Ivanova N."/>
            <person name="Goker M."/>
            <person name="Klenk H.P."/>
            <person name="Csonka L.N."/>
            <person name="Woyke T."/>
        </authorList>
    </citation>
    <scope>NUCLEOTIDE SEQUENCE [LARGE SCALE GENOMIC DNA]</scope>
    <source>
        <strain evidence="16">ATCC BAA-138 / DSM 3043 / CIP 106854 / NCIMB 13768 / 1H11</strain>
    </source>
</reference>
<evidence type="ECO:0000256" key="10">
    <source>
        <dbReference type="ARBA" id="ARBA00022989"/>
    </source>
</evidence>
<comment type="pathway">
    <text evidence="3">Glycolipid biosynthesis; glycosylphosphatidylinositol-anchor biosynthesis.</text>
</comment>
<evidence type="ECO:0000259" key="14">
    <source>
        <dbReference type="Pfam" id="PF03553"/>
    </source>
</evidence>
<feature type="transmembrane region" description="Helical" evidence="13">
    <location>
        <begin position="86"/>
        <end position="104"/>
    </location>
</feature>
<dbReference type="RefSeq" id="WP_011506715.1">
    <property type="nucleotide sequence ID" value="NC_007963.1"/>
</dbReference>
<protein>
    <submittedName>
        <fullName evidence="15">Transporter, NhaC family</fullName>
    </submittedName>
</protein>
<evidence type="ECO:0000256" key="13">
    <source>
        <dbReference type="SAM" id="Phobius"/>
    </source>
</evidence>
<dbReference type="eggNOG" id="COG1757">
    <property type="taxonomic scope" value="Bacteria"/>
</dbReference>
<evidence type="ECO:0000256" key="7">
    <source>
        <dbReference type="ARBA" id="ARBA00022502"/>
    </source>
</evidence>
<evidence type="ECO:0000256" key="5">
    <source>
        <dbReference type="ARBA" id="ARBA00022449"/>
    </source>
</evidence>
<evidence type="ECO:0000313" key="16">
    <source>
        <dbReference type="Proteomes" id="UP000000239"/>
    </source>
</evidence>
<keyword evidence="5" id="KW-0050">Antiport</keyword>
<gene>
    <name evidence="15" type="ordered locus">Csal_1415</name>
</gene>
<dbReference type="PANTHER" id="PTHR33451:SF3">
    <property type="entry name" value="MALATE-2H(+)_NA(+)-LACTATE ANTIPORTER"/>
    <property type="match status" value="1"/>
</dbReference>
<dbReference type="InterPro" id="IPR018461">
    <property type="entry name" value="Na/H_Antiport_NhaC-like_C"/>
</dbReference>
<dbReference type="Pfam" id="PF06699">
    <property type="entry name" value="PIG-F"/>
    <property type="match status" value="1"/>
</dbReference>
<dbReference type="UniPathway" id="UPA00196"/>
<evidence type="ECO:0000256" key="11">
    <source>
        <dbReference type="ARBA" id="ARBA00023136"/>
    </source>
</evidence>
<feature type="transmembrane region" description="Helical" evidence="13">
    <location>
        <begin position="124"/>
        <end position="145"/>
    </location>
</feature>
<comment type="similarity">
    <text evidence="12">Belongs to the NhaC Na(+)/H(+) (TC 2.A.35) antiporter family.</text>
</comment>
<keyword evidence="7" id="KW-0337">GPI-anchor biosynthesis</keyword>
<keyword evidence="9" id="KW-0256">Endoplasmic reticulum</keyword>
<feature type="transmembrane region" description="Helical" evidence="13">
    <location>
        <begin position="453"/>
        <end position="474"/>
    </location>
</feature>
<dbReference type="STRING" id="290398.Csal_1415"/>
<dbReference type="EMBL" id="CP000285">
    <property type="protein sequence ID" value="ABE58769.1"/>
    <property type="molecule type" value="Genomic_DNA"/>
</dbReference>
<evidence type="ECO:0000256" key="12">
    <source>
        <dbReference type="ARBA" id="ARBA00038435"/>
    </source>
</evidence>
<dbReference type="NCBIfam" id="TIGR00931">
    <property type="entry name" value="antiport_nhaC"/>
    <property type="match status" value="1"/>
</dbReference>
<evidence type="ECO:0000256" key="3">
    <source>
        <dbReference type="ARBA" id="ARBA00004687"/>
    </source>
</evidence>
<evidence type="ECO:0000256" key="2">
    <source>
        <dbReference type="ARBA" id="ARBA00004651"/>
    </source>
</evidence>
<sequence>MFNHENTSRRDSDDSTTDEAISLSFSRAFSSLILIISFIFICYVLLGASLQLVMLMSLIAAMGLGVLNGFSFAYIEKHACDAIKQVIPLMFILFAVGALIGAWMLSGTVPAIIYGGLSIISPQYFLITTVLLCMATSLATGTSWGTMGTMGIAMMGVGAGIGIDPGITAGAIISGAYFGDKLSPLSDSTNLAPAVSGSTLLEHIRRTLWTTLPAIVLTLIVFLVIGLSTGSSAGDLAANAQQIDAIRAGLQDHFNITWGSAVPLVIVVGLLIAKQPAYTSILVGAVVGGLMAIPLQGASLDDTLAVLYQGFSIETGLTNLDSLLNRGGVQSMYPLAALFFFAVGLGGVLNGTGIITGTMRPVLPWLNSVRRVSLATIPLVLLTLMIGASFSFAAVITGTIMKPIYQRFGIEPRNLSRTIEDTGTVNDPTFPWSSGAIYASGVLGVATLDYLPFMYFAFFSMAFSVLYAATGFTITTRDTPHILFPWSDNKSETNHADVQKNP</sequence>
<dbReference type="InterPro" id="IPR004770">
    <property type="entry name" value="Na/H_antiport_NhaC"/>
</dbReference>
<feature type="transmembrane region" description="Helical" evidence="13">
    <location>
        <begin position="208"/>
        <end position="227"/>
    </location>
</feature>
<dbReference type="InterPro" id="IPR052180">
    <property type="entry name" value="NhaC_Na-H+_Antiporter"/>
</dbReference>
<comment type="subcellular location">
    <subcellularLocation>
        <location evidence="2">Cell membrane</location>
        <topology evidence="2">Multi-pass membrane protein</topology>
    </subcellularLocation>
    <subcellularLocation>
        <location evidence="1">Endoplasmic reticulum membrane</location>
        <topology evidence="1">Multi-pass membrane protein</topology>
    </subcellularLocation>
</comment>
<name>Q1QXN9_CHRI1</name>
<dbReference type="GO" id="GO:0015297">
    <property type="term" value="F:antiporter activity"/>
    <property type="evidence" value="ECO:0007669"/>
    <property type="project" value="UniProtKB-KW"/>
</dbReference>